<comment type="similarity">
    <text evidence="2 6">Belongs to the cytochrome P450 family.</text>
</comment>
<keyword evidence="3 6" id="KW-0479">Metal-binding</keyword>
<dbReference type="InterPro" id="IPR036396">
    <property type="entry name" value="Cyt_P450_sf"/>
</dbReference>
<dbReference type="InterPro" id="IPR017972">
    <property type="entry name" value="Cyt_P450_CS"/>
</dbReference>
<dbReference type="EMBL" id="JAVRRG010000021">
    <property type="protein sequence ID" value="KAK5096720.1"/>
    <property type="molecule type" value="Genomic_DNA"/>
</dbReference>
<evidence type="ECO:0000256" key="6">
    <source>
        <dbReference type="RuleBase" id="RU000461"/>
    </source>
</evidence>
<dbReference type="Gene3D" id="1.10.630.10">
    <property type="entry name" value="Cytochrome P450"/>
    <property type="match status" value="1"/>
</dbReference>
<dbReference type="Pfam" id="PF00067">
    <property type="entry name" value="p450"/>
    <property type="match status" value="1"/>
</dbReference>
<keyword evidence="8" id="KW-1185">Reference proteome</keyword>
<dbReference type="InterPro" id="IPR050121">
    <property type="entry name" value="Cytochrome_P450_monoxygenase"/>
</dbReference>
<sequence length="540" mass="61014">MIVSLILWTAPLLVFIYLCNLYSLLPSKIPGPLLAKFTDLHRFLSVYRRNPHNEQNDLHKQYRDRSDLVRLGPNTVSVCGPGYIQQIYAIDKKLPKSDFYATFQNIVNGRRAASLVAVTDEQVHAKMKRLVANAYALSTLVEFEPLVDSTTHVFLDVLQERFASQKGKVVDLGEYLQFYAFDVMGELTMSRRLGFIDEGVDVNSIMKSIGANFQYFSLVGQMSWLDKVLGKNPIYIKYFRKQVSSPILKFAQQLLQERLQELEGGGKTEKESAIGKPDFLARFLQVRNQVPGTDEEVAPMTDSLLLSLMFGNINAGADTIATTLRAVFFYLLTHPDTMATLKDELNTAHENRKMTVPCPTWQETQSEHLVYTRCVIKEAIRLWPALSLSLERKVVNPAGLPLHSPDGEDRVVLPRGTIVGINPYVLHRDPRIFDPNFALNPSHSNVESFDPARWLPSTSALKNSRGNTEAQLKVMEHDILTFSAGKRTCLGKNIAMMEMLKVVPALVMRFPDMQLVDTSRWKVKNAWVLAQTGLDVRLKP</sequence>
<evidence type="ECO:0000256" key="4">
    <source>
        <dbReference type="ARBA" id="ARBA00023002"/>
    </source>
</evidence>
<gene>
    <name evidence="7" type="ORF">LTR24_002482</name>
</gene>
<dbReference type="Proteomes" id="UP001345013">
    <property type="component" value="Unassembled WGS sequence"/>
</dbReference>
<reference evidence="7 8" key="1">
    <citation type="submission" date="2023-08" db="EMBL/GenBank/DDBJ databases">
        <title>Black Yeasts Isolated from many extreme environments.</title>
        <authorList>
            <person name="Coleine C."/>
            <person name="Stajich J.E."/>
            <person name="Selbmann L."/>
        </authorList>
    </citation>
    <scope>NUCLEOTIDE SEQUENCE [LARGE SCALE GENOMIC DNA]</scope>
    <source>
        <strain evidence="7 8">CCFEE 5885</strain>
    </source>
</reference>
<evidence type="ECO:0000256" key="1">
    <source>
        <dbReference type="ARBA" id="ARBA00001971"/>
    </source>
</evidence>
<keyword evidence="4 6" id="KW-0560">Oxidoreductase</keyword>
<proteinExistence type="inferred from homology"/>
<dbReference type="PRINTS" id="PR00463">
    <property type="entry name" value="EP450I"/>
</dbReference>
<dbReference type="PANTHER" id="PTHR24305">
    <property type="entry name" value="CYTOCHROME P450"/>
    <property type="match status" value="1"/>
</dbReference>
<organism evidence="7 8">
    <name type="scientific">Lithohypha guttulata</name>
    <dbReference type="NCBI Taxonomy" id="1690604"/>
    <lineage>
        <taxon>Eukaryota</taxon>
        <taxon>Fungi</taxon>
        <taxon>Dikarya</taxon>
        <taxon>Ascomycota</taxon>
        <taxon>Pezizomycotina</taxon>
        <taxon>Eurotiomycetes</taxon>
        <taxon>Chaetothyriomycetidae</taxon>
        <taxon>Chaetothyriales</taxon>
        <taxon>Trichomeriaceae</taxon>
        <taxon>Lithohypha</taxon>
    </lineage>
</organism>
<evidence type="ECO:0000313" key="7">
    <source>
        <dbReference type="EMBL" id="KAK5096720.1"/>
    </source>
</evidence>
<evidence type="ECO:0000256" key="5">
    <source>
        <dbReference type="ARBA" id="ARBA00023004"/>
    </source>
</evidence>
<evidence type="ECO:0000256" key="2">
    <source>
        <dbReference type="ARBA" id="ARBA00010617"/>
    </source>
</evidence>
<keyword evidence="6" id="KW-0349">Heme</keyword>
<comment type="caution">
    <text evidence="7">The sequence shown here is derived from an EMBL/GenBank/DDBJ whole genome shotgun (WGS) entry which is preliminary data.</text>
</comment>
<keyword evidence="5 6" id="KW-0408">Iron</keyword>
<name>A0ABR0KHM2_9EURO</name>
<evidence type="ECO:0000256" key="3">
    <source>
        <dbReference type="ARBA" id="ARBA00022723"/>
    </source>
</evidence>
<accession>A0ABR0KHM2</accession>
<dbReference type="CDD" id="cd11060">
    <property type="entry name" value="CYP57A1-like"/>
    <property type="match status" value="1"/>
</dbReference>
<dbReference type="PROSITE" id="PS00086">
    <property type="entry name" value="CYTOCHROME_P450"/>
    <property type="match status" value="1"/>
</dbReference>
<dbReference type="InterPro" id="IPR002401">
    <property type="entry name" value="Cyt_P450_E_grp-I"/>
</dbReference>
<dbReference type="PANTHER" id="PTHR24305:SF232">
    <property type="entry name" value="P450, PUTATIVE (EUROFUNG)-RELATED"/>
    <property type="match status" value="1"/>
</dbReference>
<comment type="cofactor">
    <cofactor evidence="1">
        <name>heme</name>
        <dbReference type="ChEBI" id="CHEBI:30413"/>
    </cofactor>
</comment>
<evidence type="ECO:0008006" key="9">
    <source>
        <dbReference type="Google" id="ProtNLM"/>
    </source>
</evidence>
<keyword evidence="6" id="KW-0503">Monooxygenase</keyword>
<dbReference type="SUPFAM" id="SSF48264">
    <property type="entry name" value="Cytochrome P450"/>
    <property type="match status" value="1"/>
</dbReference>
<evidence type="ECO:0000313" key="8">
    <source>
        <dbReference type="Proteomes" id="UP001345013"/>
    </source>
</evidence>
<protein>
    <recommendedName>
        <fullName evidence="9">Cytochrome P450</fullName>
    </recommendedName>
</protein>
<dbReference type="InterPro" id="IPR001128">
    <property type="entry name" value="Cyt_P450"/>
</dbReference>
<dbReference type="PRINTS" id="PR00385">
    <property type="entry name" value="P450"/>
</dbReference>